<feature type="transmembrane region" description="Helical" evidence="13">
    <location>
        <begin position="173"/>
        <end position="190"/>
    </location>
</feature>
<evidence type="ECO:0000256" key="5">
    <source>
        <dbReference type="ARBA" id="ARBA00022692"/>
    </source>
</evidence>
<feature type="domain" description="Ionotropic glutamate receptor L-glutamate and glycine-binding" evidence="14">
    <location>
        <begin position="17"/>
        <end position="78"/>
    </location>
</feature>
<evidence type="ECO:0000313" key="16">
    <source>
        <dbReference type="Proteomes" id="UP000594260"/>
    </source>
</evidence>
<evidence type="ECO:0000256" key="4">
    <source>
        <dbReference type="ARBA" id="ARBA00022475"/>
    </source>
</evidence>
<dbReference type="PANTHER" id="PTHR42643">
    <property type="entry name" value="IONOTROPIC RECEPTOR 20A-RELATED"/>
    <property type="match status" value="1"/>
</dbReference>
<sequence length="580" mass="67239">MSWRNYTVRFTNVGWYPYVDILRDNFGRKTLTGLTGHMLHFIIGSMDMKYDVVFPNDRQWGTLLPNGSWTGMIGDLTRNYADIAVGPFVMTQDEAAVAIPSLPYADEDLVILSGVDKEHESNVYGYITTMDYQVWLLLLGSCLFIMGVVGIMDLHTNPYMTRRQRRYRFWRIFWVYWAAVFFEGSVIHFHSHTHRILLASWLLGVMVIMHMFVGYMESTLMVKSETFRINDVEELLERPKIEPMIYEVGGYSSIFENTESDTFRRVMQQVRKHGRSAYGDEMFTPDSLRRILDRKAVILMEPLSLHTRVGSQCDQFKGEGLFHISKQRLLQIKMVFYMRRQLDRKIQIEIQKRLRFIIDSGIFRHWHNTLVIDKGACWTVERSDHMHDYEDLHYSDLASIFYFYFAALYMSFNVLVIEILYRRGYCCCKYYPPDKVAEKEEKRRIIERMRAEGAASAIPSSWLEDIAMPSNSETTRDEVTDLLTPRSAKARRERRGGKTHVTVLSATGQCRHDRPISSYEAHATVGPEVVPNGRIASTEAEYPEEPVYGQISDETVEETAGKFIKTHSGWAAGDGKSSML</sequence>
<evidence type="ECO:0000256" key="10">
    <source>
        <dbReference type="ARBA" id="ARBA00023180"/>
    </source>
</evidence>
<keyword evidence="4" id="KW-1003">Cell membrane</keyword>
<feature type="transmembrane region" description="Helical" evidence="13">
    <location>
        <begin position="401"/>
        <end position="421"/>
    </location>
</feature>
<dbReference type="Gene3D" id="3.40.190.10">
    <property type="entry name" value="Periplasmic binding protein-like II"/>
    <property type="match status" value="1"/>
</dbReference>
<evidence type="ECO:0000256" key="3">
    <source>
        <dbReference type="ARBA" id="ARBA00022448"/>
    </source>
</evidence>
<proteinExistence type="inferred from homology"/>
<dbReference type="Proteomes" id="UP000594260">
    <property type="component" value="Unplaced"/>
</dbReference>
<dbReference type="Pfam" id="PF00060">
    <property type="entry name" value="Lig_chan"/>
    <property type="match status" value="1"/>
</dbReference>
<evidence type="ECO:0000313" key="15">
    <source>
        <dbReference type="EnsemblMetazoa" id="XP_022670841"/>
    </source>
</evidence>
<dbReference type="AlphaFoldDB" id="A0A7M7KWX9"/>
<dbReference type="OMA" id="MININDD"/>
<keyword evidence="3" id="KW-0813">Transport</keyword>
<dbReference type="SUPFAM" id="SSF53850">
    <property type="entry name" value="Periplasmic binding protein-like II"/>
    <property type="match status" value="1"/>
</dbReference>
<evidence type="ECO:0000256" key="7">
    <source>
        <dbReference type="ARBA" id="ARBA00023065"/>
    </source>
</evidence>
<evidence type="ECO:0000259" key="14">
    <source>
        <dbReference type="SMART" id="SM00918"/>
    </source>
</evidence>
<evidence type="ECO:0000256" key="12">
    <source>
        <dbReference type="ARBA" id="ARBA00023303"/>
    </source>
</evidence>
<protein>
    <recommendedName>
        <fullName evidence="14">Ionotropic glutamate receptor L-glutamate and glycine-binding domain-containing protein</fullName>
    </recommendedName>
</protein>
<comment type="similarity">
    <text evidence="2">Belongs to the glutamate-gated ion channel (TC 1.A.10.1) family.</text>
</comment>
<dbReference type="KEGG" id="vde:111254359"/>
<dbReference type="EnsemblMetazoa" id="XM_022815106">
    <property type="protein sequence ID" value="XP_022670841"/>
    <property type="gene ID" value="LOC111254359"/>
</dbReference>
<dbReference type="InParanoid" id="A0A7M7KWX9"/>
<keyword evidence="12" id="KW-0407">Ion channel</keyword>
<evidence type="ECO:0000256" key="9">
    <source>
        <dbReference type="ARBA" id="ARBA00023170"/>
    </source>
</evidence>
<evidence type="ECO:0000256" key="1">
    <source>
        <dbReference type="ARBA" id="ARBA00004651"/>
    </source>
</evidence>
<comment type="subcellular location">
    <subcellularLocation>
        <location evidence="1">Cell membrane</location>
        <topology evidence="1">Multi-pass membrane protein</topology>
    </subcellularLocation>
</comment>
<keyword evidence="9" id="KW-0675">Receptor</keyword>
<evidence type="ECO:0000256" key="13">
    <source>
        <dbReference type="SAM" id="Phobius"/>
    </source>
</evidence>
<dbReference type="GO" id="GO:0050906">
    <property type="term" value="P:detection of stimulus involved in sensory perception"/>
    <property type="evidence" value="ECO:0007669"/>
    <property type="project" value="UniProtKB-ARBA"/>
</dbReference>
<dbReference type="PANTHER" id="PTHR42643:SF38">
    <property type="entry name" value="IONOTROPIC RECEPTOR 100A"/>
    <property type="match status" value="1"/>
</dbReference>
<dbReference type="Gene3D" id="1.10.287.70">
    <property type="match status" value="1"/>
</dbReference>
<dbReference type="Pfam" id="PF10613">
    <property type="entry name" value="Lig_chan-Glu_bd"/>
    <property type="match status" value="1"/>
</dbReference>
<keyword evidence="11" id="KW-1071">Ligand-gated ion channel</keyword>
<dbReference type="InterPro" id="IPR019594">
    <property type="entry name" value="Glu/Gly-bd"/>
</dbReference>
<keyword evidence="16" id="KW-1185">Reference proteome</keyword>
<dbReference type="SMART" id="SM00918">
    <property type="entry name" value="Lig_chan-Glu_bd"/>
    <property type="match status" value="1"/>
</dbReference>
<keyword evidence="10" id="KW-0325">Glycoprotein</keyword>
<dbReference type="InterPro" id="IPR001320">
    <property type="entry name" value="Iontro_rcpt_C"/>
</dbReference>
<accession>A0A7M7KWX9</accession>
<feature type="transmembrane region" description="Helical" evidence="13">
    <location>
        <begin position="196"/>
        <end position="215"/>
    </location>
</feature>
<dbReference type="RefSeq" id="XP_022670841.1">
    <property type="nucleotide sequence ID" value="XM_022815106.1"/>
</dbReference>
<keyword evidence="7" id="KW-0406">Ion transport</keyword>
<feature type="transmembrane region" description="Helical" evidence="13">
    <location>
        <begin position="132"/>
        <end position="152"/>
    </location>
</feature>
<dbReference type="InterPro" id="IPR052192">
    <property type="entry name" value="Insect_Ionotropic_Sensory_Rcpt"/>
</dbReference>
<keyword evidence="6 13" id="KW-1133">Transmembrane helix</keyword>
<keyword evidence="8 13" id="KW-0472">Membrane</keyword>
<dbReference type="GeneID" id="111254359"/>
<dbReference type="GO" id="GO:0015276">
    <property type="term" value="F:ligand-gated monoatomic ion channel activity"/>
    <property type="evidence" value="ECO:0007669"/>
    <property type="project" value="InterPro"/>
</dbReference>
<dbReference type="OrthoDB" id="5984008at2759"/>
<evidence type="ECO:0000256" key="2">
    <source>
        <dbReference type="ARBA" id="ARBA00008685"/>
    </source>
</evidence>
<evidence type="ECO:0000256" key="6">
    <source>
        <dbReference type="ARBA" id="ARBA00022989"/>
    </source>
</evidence>
<evidence type="ECO:0000256" key="11">
    <source>
        <dbReference type="ARBA" id="ARBA00023286"/>
    </source>
</evidence>
<organism evidence="15 16">
    <name type="scientific">Varroa destructor</name>
    <name type="common">Honeybee mite</name>
    <dbReference type="NCBI Taxonomy" id="109461"/>
    <lineage>
        <taxon>Eukaryota</taxon>
        <taxon>Metazoa</taxon>
        <taxon>Ecdysozoa</taxon>
        <taxon>Arthropoda</taxon>
        <taxon>Chelicerata</taxon>
        <taxon>Arachnida</taxon>
        <taxon>Acari</taxon>
        <taxon>Parasitiformes</taxon>
        <taxon>Mesostigmata</taxon>
        <taxon>Gamasina</taxon>
        <taxon>Dermanyssoidea</taxon>
        <taxon>Varroidae</taxon>
        <taxon>Varroa</taxon>
    </lineage>
</organism>
<dbReference type="GO" id="GO:0005886">
    <property type="term" value="C:plasma membrane"/>
    <property type="evidence" value="ECO:0007669"/>
    <property type="project" value="UniProtKB-SubCell"/>
</dbReference>
<keyword evidence="5 13" id="KW-0812">Transmembrane</keyword>
<dbReference type="FunCoup" id="A0A7M7KWX9">
    <property type="interactions" value="4"/>
</dbReference>
<reference evidence="15" key="1">
    <citation type="submission" date="2021-01" db="UniProtKB">
        <authorList>
            <consortium name="EnsemblMetazoa"/>
        </authorList>
    </citation>
    <scope>IDENTIFICATION</scope>
</reference>
<evidence type="ECO:0000256" key="8">
    <source>
        <dbReference type="ARBA" id="ARBA00023136"/>
    </source>
</evidence>
<name>A0A7M7KWX9_VARDE</name>